<evidence type="ECO:0000256" key="3">
    <source>
        <dbReference type="ARBA" id="ARBA00022741"/>
    </source>
</evidence>
<dbReference type="OrthoDB" id="3673723at2759"/>
<accession>A0A6A6T0D1</accession>
<evidence type="ECO:0000256" key="4">
    <source>
        <dbReference type="ARBA" id="ARBA00022777"/>
    </source>
</evidence>
<dbReference type="AlphaFoldDB" id="A0A6A6T0D1"/>
<keyword evidence="5" id="KW-0067">ATP-binding</keyword>
<evidence type="ECO:0000256" key="5">
    <source>
        <dbReference type="ARBA" id="ARBA00022840"/>
    </source>
</evidence>
<dbReference type="EMBL" id="MU004394">
    <property type="protein sequence ID" value="KAF2652767.1"/>
    <property type="molecule type" value="Genomic_DNA"/>
</dbReference>
<keyword evidence="3" id="KW-0547">Nucleotide-binding</keyword>
<feature type="domain" description="Protein kinase" evidence="6">
    <location>
        <begin position="168"/>
        <end position="499"/>
    </location>
</feature>
<keyword evidence="4 7" id="KW-0418">Kinase</keyword>
<dbReference type="InterPro" id="IPR050660">
    <property type="entry name" value="NEK_Ser/Thr_kinase"/>
</dbReference>
<protein>
    <recommendedName>
        <fullName evidence="1">non-specific serine/threonine protein kinase</fullName>
        <ecNumber evidence="1">2.7.11.1</ecNumber>
    </recommendedName>
</protein>
<dbReference type="Pfam" id="PF00069">
    <property type="entry name" value="Pkinase"/>
    <property type="match status" value="1"/>
</dbReference>
<evidence type="ECO:0000313" key="8">
    <source>
        <dbReference type="Proteomes" id="UP000799324"/>
    </source>
</evidence>
<keyword evidence="2" id="KW-0808">Transferase</keyword>
<dbReference type="Proteomes" id="UP000799324">
    <property type="component" value="Unassembled WGS sequence"/>
</dbReference>
<dbReference type="PROSITE" id="PS50011">
    <property type="entry name" value="PROTEIN_KINASE_DOM"/>
    <property type="match status" value="1"/>
</dbReference>
<dbReference type="SMART" id="SM00220">
    <property type="entry name" value="S_TKc"/>
    <property type="match status" value="1"/>
</dbReference>
<gene>
    <name evidence="7" type="ORF">K491DRAFT_725855</name>
</gene>
<dbReference type="EC" id="2.7.11.1" evidence="1"/>
<evidence type="ECO:0000313" key="7">
    <source>
        <dbReference type="EMBL" id="KAF2652767.1"/>
    </source>
</evidence>
<proteinExistence type="predicted"/>
<evidence type="ECO:0000259" key="6">
    <source>
        <dbReference type="PROSITE" id="PS50011"/>
    </source>
</evidence>
<dbReference type="PANTHER" id="PTHR43671:SF13">
    <property type="entry name" value="SERINE_THREONINE-PROTEIN KINASE NEK2"/>
    <property type="match status" value="1"/>
</dbReference>
<dbReference type="GO" id="GO:0004674">
    <property type="term" value="F:protein serine/threonine kinase activity"/>
    <property type="evidence" value="ECO:0007669"/>
    <property type="project" value="UniProtKB-EC"/>
</dbReference>
<organism evidence="7 8">
    <name type="scientific">Lophiostoma macrostomum CBS 122681</name>
    <dbReference type="NCBI Taxonomy" id="1314788"/>
    <lineage>
        <taxon>Eukaryota</taxon>
        <taxon>Fungi</taxon>
        <taxon>Dikarya</taxon>
        <taxon>Ascomycota</taxon>
        <taxon>Pezizomycotina</taxon>
        <taxon>Dothideomycetes</taxon>
        <taxon>Pleosporomycetidae</taxon>
        <taxon>Pleosporales</taxon>
        <taxon>Lophiostomataceae</taxon>
        <taxon>Lophiostoma</taxon>
    </lineage>
</organism>
<keyword evidence="8" id="KW-1185">Reference proteome</keyword>
<evidence type="ECO:0000256" key="2">
    <source>
        <dbReference type="ARBA" id="ARBA00022679"/>
    </source>
</evidence>
<evidence type="ECO:0000256" key="1">
    <source>
        <dbReference type="ARBA" id="ARBA00012513"/>
    </source>
</evidence>
<reference evidence="7" key="1">
    <citation type="journal article" date="2020" name="Stud. Mycol.">
        <title>101 Dothideomycetes genomes: a test case for predicting lifestyles and emergence of pathogens.</title>
        <authorList>
            <person name="Haridas S."/>
            <person name="Albert R."/>
            <person name="Binder M."/>
            <person name="Bloem J."/>
            <person name="Labutti K."/>
            <person name="Salamov A."/>
            <person name="Andreopoulos B."/>
            <person name="Baker S."/>
            <person name="Barry K."/>
            <person name="Bills G."/>
            <person name="Bluhm B."/>
            <person name="Cannon C."/>
            <person name="Castanera R."/>
            <person name="Culley D."/>
            <person name="Daum C."/>
            <person name="Ezra D."/>
            <person name="Gonzalez J."/>
            <person name="Henrissat B."/>
            <person name="Kuo A."/>
            <person name="Liang C."/>
            <person name="Lipzen A."/>
            <person name="Lutzoni F."/>
            <person name="Magnuson J."/>
            <person name="Mondo S."/>
            <person name="Nolan M."/>
            <person name="Ohm R."/>
            <person name="Pangilinan J."/>
            <person name="Park H.-J."/>
            <person name="Ramirez L."/>
            <person name="Alfaro M."/>
            <person name="Sun H."/>
            <person name="Tritt A."/>
            <person name="Yoshinaga Y."/>
            <person name="Zwiers L.-H."/>
            <person name="Turgeon B."/>
            <person name="Goodwin S."/>
            <person name="Spatafora J."/>
            <person name="Crous P."/>
            <person name="Grigoriev I."/>
        </authorList>
    </citation>
    <scope>NUCLEOTIDE SEQUENCE</scope>
    <source>
        <strain evidence="7">CBS 122681</strain>
    </source>
</reference>
<dbReference type="GO" id="GO:0005524">
    <property type="term" value="F:ATP binding"/>
    <property type="evidence" value="ECO:0007669"/>
    <property type="project" value="UniProtKB-KW"/>
</dbReference>
<dbReference type="PANTHER" id="PTHR43671">
    <property type="entry name" value="SERINE/THREONINE-PROTEIN KINASE NEK"/>
    <property type="match status" value="1"/>
</dbReference>
<dbReference type="PROSITE" id="PS00108">
    <property type="entry name" value="PROTEIN_KINASE_ST"/>
    <property type="match status" value="1"/>
</dbReference>
<dbReference type="SUPFAM" id="SSF56112">
    <property type="entry name" value="Protein kinase-like (PK-like)"/>
    <property type="match status" value="1"/>
</dbReference>
<sequence length="532" mass="61909">MAKGSPWNKAYQYFAQTVRDTIRIRNPEWRKDEITRTVAYLWWDPNLDRTPFVTAVERRSTLTVPFPPLTIPPAPVSKTQLLKKRKDYEKARDIEAPTIPAIPAVIAGPDIYPFSFRPDTWESESDIGDIPNLRAWDDQNRGEDPTIVRNQWLKLKVNMEGDDPTQRWHGVRFIAQGSFGSCGLFVQVDENDVVQDRMVVKENCPTREEWNDPTQWRRRKPREIDIHERIEHGRRTERDEQAFSHLVHYRGHRVMMKHRRFRLYLDLHSGGDLSIVADDFFQMWARGSIIALHDRSTIPEPYIWYILNTLVEAVCVLRSGRVSSQRDGWKPITHCDLKLNNILMDITEEGSKHWPRPVLTDFGMAFYELYEGDNPNLSDNPREYVNDMSGGSYAHEQAHMNVNNPVKLNEKTDVWAIGKVIWNLVTHSKDAPAREIPGIPTVVDMSLLHEEEILTGAYYSASEHYGDPLKELVRACLAYDQADRPTLDELKGRIESAFTDDPGLREQVPTSFFIYDEYKDWTRETKYRPTKD</sequence>
<name>A0A6A6T0D1_9PLEO</name>
<dbReference type="Gene3D" id="1.10.510.10">
    <property type="entry name" value="Transferase(Phosphotransferase) domain 1"/>
    <property type="match status" value="1"/>
</dbReference>
<dbReference type="InterPro" id="IPR011009">
    <property type="entry name" value="Kinase-like_dom_sf"/>
</dbReference>
<dbReference type="InterPro" id="IPR000719">
    <property type="entry name" value="Prot_kinase_dom"/>
</dbReference>
<dbReference type="InterPro" id="IPR008271">
    <property type="entry name" value="Ser/Thr_kinase_AS"/>
</dbReference>